<keyword evidence="6" id="KW-1185">Reference proteome</keyword>
<comment type="caution">
    <text evidence="5">The sequence shown here is derived from an EMBL/GenBank/DDBJ whole genome shotgun (WGS) entry which is preliminary data.</text>
</comment>
<dbReference type="InterPro" id="IPR033907">
    <property type="entry name" value="Endolysin_autolysin"/>
</dbReference>
<dbReference type="CDD" id="cd00737">
    <property type="entry name" value="lyz_endolysin_autolysin"/>
    <property type="match status" value="1"/>
</dbReference>
<dbReference type="Proteomes" id="UP000028719">
    <property type="component" value="Unassembled WGS sequence"/>
</dbReference>
<dbReference type="InterPro" id="IPR023346">
    <property type="entry name" value="Lysozyme-like_dom_sf"/>
</dbReference>
<evidence type="ECO:0000256" key="2">
    <source>
        <dbReference type="ARBA" id="ARBA00022638"/>
    </source>
</evidence>
<protein>
    <recommendedName>
        <fullName evidence="4">Lysozyme</fullName>
        <ecNumber evidence="4">3.2.1.17</ecNumber>
    </recommendedName>
</protein>
<evidence type="ECO:0000313" key="6">
    <source>
        <dbReference type="Proteomes" id="UP000028719"/>
    </source>
</evidence>
<keyword evidence="4" id="KW-0378">Hydrolase</keyword>
<dbReference type="SUPFAM" id="SSF53955">
    <property type="entry name" value="Lysozyme-like"/>
    <property type="match status" value="1"/>
</dbReference>
<evidence type="ECO:0000256" key="4">
    <source>
        <dbReference type="RuleBase" id="RU003788"/>
    </source>
</evidence>
<dbReference type="Gene3D" id="1.10.530.40">
    <property type="match status" value="1"/>
</dbReference>
<dbReference type="RefSeq" id="WP_034747003.1">
    <property type="nucleotide sequence ID" value="NZ_JPRI01000007.1"/>
</dbReference>
<dbReference type="InterPro" id="IPR023347">
    <property type="entry name" value="Lysozyme_dom_sf"/>
</dbReference>
<dbReference type="PANTHER" id="PTHR38107">
    <property type="match status" value="1"/>
</dbReference>
<keyword evidence="2 4" id="KW-0081">Bacteriolytic enzyme</keyword>
<dbReference type="PANTHER" id="PTHR38107:SF3">
    <property type="entry name" value="LYSOZYME RRRD-RELATED"/>
    <property type="match status" value="1"/>
</dbReference>
<dbReference type="EC" id="3.2.1.17" evidence="4"/>
<sequence>MITSKKGISLIKEFESLHDGDLKKIGLQPKMDPSEIWTEGWGRAMRDGKGRFLKGIANKGIAEKTATIHTAEQAEQALAEDLVPRELDVARKLKVVVNQNQFDALVSHYYNTGGSSTLFDLINRKASKDLIYKWFTERYIISGGKVLNGLIRRRKAEADLFFS</sequence>
<dbReference type="InterPro" id="IPR051018">
    <property type="entry name" value="Bacteriophage_GH24"/>
</dbReference>
<keyword evidence="1 4" id="KW-0929">Antimicrobial</keyword>
<proteinExistence type="inferred from homology"/>
<accession>A0ABR4UJF1</accession>
<keyword evidence="4" id="KW-0326">Glycosidase</keyword>
<comment type="similarity">
    <text evidence="4">Belongs to the glycosyl hydrolase 24 family.</text>
</comment>
<keyword evidence="3" id="KW-1035">Host cytoplasm</keyword>
<organism evidence="5 6">
    <name type="scientific">Chryseobacterium vrystaatense</name>
    <dbReference type="NCBI Taxonomy" id="307480"/>
    <lineage>
        <taxon>Bacteria</taxon>
        <taxon>Pseudomonadati</taxon>
        <taxon>Bacteroidota</taxon>
        <taxon>Flavobacteriia</taxon>
        <taxon>Flavobacteriales</taxon>
        <taxon>Weeksellaceae</taxon>
        <taxon>Chryseobacterium group</taxon>
        <taxon>Chryseobacterium</taxon>
    </lineage>
</organism>
<comment type="catalytic activity">
    <reaction evidence="4">
        <text>Hydrolysis of (1-&gt;4)-beta-linkages between N-acetylmuramic acid and N-acetyl-D-glucosamine residues in a peptidoglycan and between N-acetyl-D-glucosamine residues in chitodextrins.</text>
        <dbReference type="EC" id="3.2.1.17"/>
    </reaction>
</comment>
<reference evidence="5 6" key="1">
    <citation type="submission" date="2014-07" db="EMBL/GenBank/DDBJ databases">
        <title>Genome of Chryseobacterium vrystaatense LMG 22846.</title>
        <authorList>
            <person name="Pipes S.E."/>
            <person name="Stropko S.J."/>
            <person name="Newman J.D."/>
        </authorList>
    </citation>
    <scope>NUCLEOTIDE SEQUENCE [LARGE SCALE GENOMIC DNA]</scope>
    <source>
        <strain evidence="5 6">LMG 22846</strain>
    </source>
</reference>
<dbReference type="InterPro" id="IPR002196">
    <property type="entry name" value="Glyco_hydro_24"/>
</dbReference>
<evidence type="ECO:0000256" key="1">
    <source>
        <dbReference type="ARBA" id="ARBA00022529"/>
    </source>
</evidence>
<dbReference type="EMBL" id="JPRI01000007">
    <property type="protein sequence ID" value="KFF24751.1"/>
    <property type="molecule type" value="Genomic_DNA"/>
</dbReference>
<dbReference type="Pfam" id="PF00959">
    <property type="entry name" value="Phage_lysozyme"/>
    <property type="match status" value="1"/>
</dbReference>
<gene>
    <name evidence="5" type="ORF">IW16_17605</name>
</gene>
<evidence type="ECO:0000256" key="3">
    <source>
        <dbReference type="ARBA" id="ARBA00023200"/>
    </source>
</evidence>
<name>A0ABR4UJF1_9FLAO</name>
<evidence type="ECO:0000313" key="5">
    <source>
        <dbReference type="EMBL" id="KFF24751.1"/>
    </source>
</evidence>